<proteinExistence type="predicted"/>
<accession>A0ACC2GZ26</accession>
<gene>
    <name evidence="1" type="ORF">DPEC_G00083670</name>
</gene>
<dbReference type="EMBL" id="CM055734">
    <property type="protein sequence ID" value="KAJ8008944.1"/>
    <property type="molecule type" value="Genomic_DNA"/>
</dbReference>
<sequence>MVTVGKPTETPDTISPGGDISQRFSAGTPTGERLPLRMKRLPVCVRGRDGVAGEDDLCTSAGIQSRAGSLFSRAERLLIKDIKRGRIRWEK</sequence>
<reference evidence="1" key="1">
    <citation type="submission" date="2021-05" db="EMBL/GenBank/DDBJ databases">
        <authorList>
            <person name="Pan Q."/>
            <person name="Jouanno E."/>
            <person name="Zahm M."/>
            <person name="Klopp C."/>
            <person name="Cabau C."/>
            <person name="Louis A."/>
            <person name="Berthelot C."/>
            <person name="Parey E."/>
            <person name="Roest Crollius H."/>
            <person name="Montfort J."/>
            <person name="Robinson-Rechavi M."/>
            <person name="Bouchez O."/>
            <person name="Lampietro C."/>
            <person name="Lopez Roques C."/>
            <person name="Donnadieu C."/>
            <person name="Postlethwait J."/>
            <person name="Bobe J."/>
            <person name="Dillon D."/>
            <person name="Chandos A."/>
            <person name="von Hippel F."/>
            <person name="Guiguen Y."/>
        </authorList>
    </citation>
    <scope>NUCLEOTIDE SEQUENCE</scope>
    <source>
        <strain evidence="1">YG-Jan2019</strain>
    </source>
</reference>
<evidence type="ECO:0000313" key="1">
    <source>
        <dbReference type="EMBL" id="KAJ8008944.1"/>
    </source>
</evidence>
<dbReference type="Proteomes" id="UP001157502">
    <property type="component" value="Chromosome 7"/>
</dbReference>
<name>A0ACC2GZ26_DALPE</name>
<protein>
    <submittedName>
        <fullName evidence="1">Uncharacterized protein</fullName>
    </submittedName>
</protein>
<organism evidence="1 2">
    <name type="scientific">Dallia pectoralis</name>
    <name type="common">Alaska blackfish</name>
    <dbReference type="NCBI Taxonomy" id="75939"/>
    <lineage>
        <taxon>Eukaryota</taxon>
        <taxon>Metazoa</taxon>
        <taxon>Chordata</taxon>
        <taxon>Craniata</taxon>
        <taxon>Vertebrata</taxon>
        <taxon>Euteleostomi</taxon>
        <taxon>Actinopterygii</taxon>
        <taxon>Neopterygii</taxon>
        <taxon>Teleostei</taxon>
        <taxon>Protacanthopterygii</taxon>
        <taxon>Esociformes</taxon>
        <taxon>Umbridae</taxon>
        <taxon>Dallia</taxon>
    </lineage>
</organism>
<evidence type="ECO:0000313" key="2">
    <source>
        <dbReference type="Proteomes" id="UP001157502"/>
    </source>
</evidence>
<keyword evidence="2" id="KW-1185">Reference proteome</keyword>
<comment type="caution">
    <text evidence="1">The sequence shown here is derived from an EMBL/GenBank/DDBJ whole genome shotgun (WGS) entry which is preliminary data.</text>
</comment>